<keyword evidence="1" id="KW-0812">Transmembrane</keyword>
<reference evidence="2" key="1">
    <citation type="submission" date="2024-06" db="EMBL/GenBank/DDBJ databases">
        <title>Caulobacter inopinatus, sp. nov.</title>
        <authorList>
            <person name="Donachie S.P."/>
        </authorList>
    </citation>
    <scope>NUCLEOTIDE SEQUENCE</scope>
    <source>
        <strain evidence="2">73W</strain>
    </source>
</reference>
<feature type="transmembrane region" description="Helical" evidence="1">
    <location>
        <begin position="28"/>
        <end position="50"/>
    </location>
</feature>
<organism evidence="2">
    <name type="scientific">Caulobacter sp. 73W</name>
    <dbReference type="NCBI Taxonomy" id="3161137"/>
    <lineage>
        <taxon>Bacteria</taxon>
        <taxon>Pseudomonadati</taxon>
        <taxon>Pseudomonadota</taxon>
        <taxon>Alphaproteobacteria</taxon>
        <taxon>Caulobacterales</taxon>
        <taxon>Caulobacteraceae</taxon>
        <taxon>Caulobacter</taxon>
    </lineage>
</organism>
<dbReference type="RefSeq" id="WP_369058717.1">
    <property type="nucleotide sequence ID" value="NZ_CP158375.1"/>
</dbReference>
<gene>
    <name evidence="2" type="ORF">ABOZ73_13850</name>
</gene>
<accession>A0AB39KRF2</accession>
<dbReference type="EMBL" id="CP158375">
    <property type="protein sequence ID" value="XDO95871.1"/>
    <property type="molecule type" value="Genomic_DNA"/>
</dbReference>
<proteinExistence type="predicted"/>
<keyword evidence="1" id="KW-1133">Transmembrane helix</keyword>
<sequence>MIDATPETVIPAAPVAASEDRLLPGIVYALYLLGFSNGLTFIIGVILAHVQEGSAGPKMKSHYTFLIRTFWIAAAAFLAACAVFAVSIPLSFLLIGIPGLVVSGLFMGAIAIWFLVRTIVGLVYLARDEAYPRPNAWLV</sequence>
<protein>
    <recommendedName>
        <fullName evidence="3">DUF4870 domain-containing protein</fullName>
    </recommendedName>
</protein>
<keyword evidence="1" id="KW-0472">Membrane</keyword>
<feature type="transmembrane region" description="Helical" evidence="1">
    <location>
        <begin position="101"/>
        <end position="125"/>
    </location>
</feature>
<evidence type="ECO:0008006" key="3">
    <source>
        <dbReference type="Google" id="ProtNLM"/>
    </source>
</evidence>
<feature type="transmembrane region" description="Helical" evidence="1">
    <location>
        <begin position="70"/>
        <end position="95"/>
    </location>
</feature>
<name>A0AB39KRF2_9CAUL</name>
<evidence type="ECO:0000256" key="1">
    <source>
        <dbReference type="SAM" id="Phobius"/>
    </source>
</evidence>
<dbReference type="AlphaFoldDB" id="A0AB39KRF2"/>
<evidence type="ECO:0000313" key="2">
    <source>
        <dbReference type="EMBL" id="XDO95871.1"/>
    </source>
</evidence>